<dbReference type="CDD" id="cd12635">
    <property type="entry name" value="RRM2_CELF3_4_5_6"/>
    <property type="match status" value="1"/>
</dbReference>
<sequence>MLGKQQSEEDVRRLFESFGQIEECTVLRGPDGASKGCAFVKYSSHAEAQAAINSLHGGQTMPGASSSLVVKFADTDKERTLRRMHQMAGQLGIFSPMTIQFGAYGAYTHAQQQQAALMAATQGSYLNPMAAIAAAQMQQMAAFNVNGLVAAPMTPSSGTSTPPGIAAPIGVNGFSALPPQSNGQPASEPIYTNGIHPYPGSMLTSLYPALDAQHLWIWTAYPAAYGPINQAFPQQPAIIPQQQREGVRRRGAHADVSALWQRHFRQSLRGPSHQSEQVFR</sequence>
<keyword evidence="6" id="KW-1185">Reference proteome</keyword>
<protein>
    <recommendedName>
        <fullName evidence="4">RRM domain-containing protein</fullName>
    </recommendedName>
</protein>
<dbReference type="PROSITE" id="PS50102">
    <property type="entry name" value="RRM"/>
    <property type="match status" value="1"/>
</dbReference>
<dbReference type="InterPro" id="IPR012677">
    <property type="entry name" value="Nucleotide-bd_a/b_plait_sf"/>
</dbReference>
<dbReference type="SUPFAM" id="SSF54928">
    <property type="entry name" value="RNA-binding domain, RBD"/>
    <property type="match status" value="1"/>
</dbReference>
<evidence type="ECO:0000313" key="6">
    <source>
        <dbReference type="Proteomes" id="UP000472260"/>
    </source>
</evidence>
<dbReference type="FunFam" id="3.30.70.330:FF:000007">
    <property type="entry name" value="CUGBP Elav-like family member 4 isoform 3"/>
    <property type="match status" value="1"/>
</dbReference>
<reference evidence="5" key="2">
    <citation type="submission" date="2025-09" db="UniProtKB">
        <authorList>
            <consortium name="Ensembl"/>
        </authorList>
    </citation>
    <scope>IDENTIFICATION</scope>
</reference>
<evidence type="ECO:0000259" key="4">
    <source>
        <dbReference type="PROSITE" id="PS50102"/>
    </source>
</evidence>
<dbReference type="GO" id="GO:0003723">
    <property type="term" value="F:RNA binding"/>
    <property type="evidence" value="ECO:0007669"/>
    <property type="project" value="UniProtKB-UniRule"/>
</dbReference>
<dbReference type="InterPro" id="IPR000504">
    <property type="entry name" value="RRM_dom"/>
</dbReference>
<proteinExistence type="predicted"/>
<dbReference type="AlphaFoldDB" id="A0A671LBE4"/>
<dbReference type="Pfam" id="PF00076">
    <property type="entry name" value="RRM_1"/>
    <property type="match status" value="1"/>
</dbReference>
<name>A0A671LBE4_9TELE</name>
<evidence type="ECO:0000256" key="2">
    <source>
        <dbReference type="ARBA" id="ARBA00022884"/>
    </source>
</evidence>
<dbReference type="Ensembl" id="ENSSANT00000018807.1">
    <property type="protein sequence ID" value="ENSSANP00000017606.1"/>
    <property type="gene ID" value="ENSSANG00000009268.1"/>
</dbReference>
<dbReference type="InterPro" id="IPR035979">
    <property type="entry name" value="RBD_domain_sf"/>
</dbReference>
<dbReference type="PANTHER" id="PTHR24012">
    <property type="entry name" value="RNA BINDING PROTEIN"/>
    <property type="match status" value="1"/>
</dbReference>
<evidence type="ECO:0000256" key="3">
    <source>
        <dbReference type="PROSITE-ProRule" id="PRU00176"/>
    </source>
</evidence>
<keyword evidence="1" id="KW-0677">Repeat</keyword>
<reference evidence="5" key="1">
    <citation type="submission" date="2025-08" db="UniProtKB">
        <authorList>
            <consortium name="Ensembl"/>
        </authorList>
    </citation>
    <scope>IDENTIFICATION</scope>
</reference>
<evidence type="ECO:0000256" key="1">
    <source>
        <dbReference type="ARBA" id="ARBA00022737"/>
    </source>
</evidence>
<keyword evidence="2 3" id="KW-0694">RNA-binding</keyword>
<dbReference type="SMART" id="SM00360">
    <property type="entry name" value="RRM"/>
    <property type="match status" value="1"/>
</dbReference>
<accession>A0A671LBE4</accession>
<organism evidence="5 6">
    <name type="scientific">Sinocyclocheilus anshuiensis</name>
    <dbReference type="NCBI Taxonomy" id="1608454"/>
    <lineage>
        <taxon>Eukaryota</taxon>
        <taxon>Metazoa</taxon>
        <taxon>Chordata</taxon>
        <taxon>Craniata</taxon>
        <taxon>Vertebrata</taxon>
        <taxon>Euteleostomi</taxon>
        <taxon>Actinopterygii</taxon>
        <taxon>Neopterygii</taxon>
        <taxon>Teleostei</taxon>
        <taxon>Ostariophysi</taxon>
        <taxon>Cypriniformes</taxon>
        <taxon>Cyprinidae</taxon>
        <taxon>Cyprininae</taxon>
        <taxon>Sinocyclocheilus</taxon>
    </lineage>
</organism>
<dbReference type="Proteomes" id="UP000472260">
    <property type="component" value="Unassembled WGS sequence"/>
</dbReference>
<dbReference type="Gene3D" id="3.30.70.330">
    <property type="match status" value="1"/>
</dbReference>
<feature type="domain" description="RRM" evidence="4">
    <location>
        <begin position="1"/>
        <end position="75"/>
    </location>
</feature>
<evidence type="ECO:0000313" key="5">
    <source>
        <dbReference type="Ensembl" id="ENSSANP00000017606.1"/>
    </source>
</evidence>